<evidence type="ECO:0000313" key="8">
    <source>
        <dbReference type="EMBL" id="ORW71815.1"/>
    </source>
</evidence>
<dbReference type="PROSITE" id="PS50850">
    <property type="entry name" value="MFS"/>
    <property type="match status" value="1"/>
</dbReference>
<feature type="transmembrane region" description="Helical" evidence="6">
    <location>
        <begin position="364"/>
        <end position="384"/>
    </location>
</feature>
<comment type="caution">
    <text evidence="8">The sequence shown here is derived from an EMBL/GenBank/DDBJ whole genome shotgun (WGS) entry which is preliminary data.</text>
</comment>
<sequence length="472" mass="49542">MGVETAATASEAFGPQFVTPMLFGAALNPLNSSVMATALVAIASSLGVSVGRSSILIASLYLTSAVAQPTTGRLGELIGPRRVFVAGTALVLLGGFVGGFGDNLLILTIARVLIGMGTSTGYPTAMLLIRRRASTAGLTAPPQRVLGSLTIAGAAMVAIGPALGGLLISWFNWRAAFLINVPIACAALLTALLWLPKDPDRIRGYPWRELITRVDLVGITGFAITLTCALTFLLSLPRPRISVLAASLLVAIALICWELRARYPFLDIRLLVSNMALTRTYLRNGLTLLAVYIVLYGLTQWMEAARGLTAYTAGLTLIPMGVLSALSAQVGSRRLRMGTSLTISAALMLAAGLIACSLNGHSPLVLLVTITALVGVVSGLCTLANQIALYEQAPAHTVGTASGLLRTYGYIGSIAAATICGMTFRTRVDDTGLHRLVAALIAVSMVVLALTVADRKLYARSNSRNRLDARRP</sequence>
<feature type="transmembrane region" description="Helical" evidence="6">
    <location>
        <begin position="38"/>
        <end position="62"/>
    </location>
</feature>
<evidence type="ECO:0000256" key="6">
    <source>
        <dbReference type="SAM" id="Phobius"/>
    </source>
</evidence>
<evidence type="ECO:0000256" key="5">
    <source>
        <dbReference type="ARBA" id="ARBA00023136"/>
    </source>
</evidence>
<evidence type="ECO:0000256" key="3">
    <source>
        <dbReference type="ARBA" id="ARBA00022692"/>
    </source>
</evidence>
<dbReference type="SUPFAM" id="SSF103473">
    <property type="entry name" value="MFS general substrate transporter"/>
    <property type="match status" value="1"/>
</dbReference>
<feature type="transmembrane region" description="Helical" evidence="6">
    <location>
        <begin position="106"/>
        <end position="129"/>
    </location>
</feature>
<evidence type="ECO:0000259" key="7">
    <source>
        <dbReference type="PROSITE" id="PS50850"/>
    </source>
</evidence>
<dbReference type="AlphaFoldDB" id="A0AAJ3NRD7"/>
<dbReference type="Proteomes" id="UP000193387">
    <property type="component" value="Unassembled WGS sequence"/>
</dbReference>
<feature type="transmembrane region" description="Helical" evidence="6">
    <location>
        <begin position="149"/>
        <end position="171"/>
    </location>
</feature>
<evidence type="ECO:0000256" key="4">
    <source>
        <dbReference type="ARBA" id="ARBA00022989"/>
    </source>
</evidence>
<feature type="transmembrane region" description="Helical" evidence="6">
    <location>
        <begin position="216"/>
        <end position="235"/>
    </location>
</feature>
<feature type="transmembrane region" description="Helical" evidence="6">
    <location>
        <begin position="83"/>
        <end position="100"/>
    </location>
</feature>
<dbReference type="Pfam" id="PF07690">
    <property type="entry name" value="MFS_1"/>
    <property type="match status" value="1"/>
</dbReference>
<dbReference type="InterPro" id="IPR011701">
    <property type="entry name" value="MFS"/>
</dbReference>
<feature type="transmembrane region" description="Helical" evidence="6">
    <location>
        <begin position="340"/>
        <end position="358"/>
    </location>
</feature>
<keyword evidence="3 6" id="KW-0812">Transmembrane</keyword>
<feature type="transmembrane region" description="Helical" evidence="6">
    <location>
        <begin position="308"/>
        <end position="328"/>
    </location>
</feature>
<evidence type="ECO:0000256" key="2">
    <source>
        <dbReference type="ARBA" id="ARBA00022448"/>
    </source>
</evidence>
<dbReference type="GO" id="GO:0005886">
    <property type="term" value="C:plasma membrane"/>
    <property type="evidence" value="ECO:0007669"/>
    <property type="project" value="UniProtKB-SubCell"/>
</dbReference>
<proteinExistence type="predicted"/>
<dbReference type="InterPro" id="IPR036259">
    <property type="entry name" value="MFS_trans_sf"/>
</dbReference>
<feature type="transmembrane region" description="Helical" evidence="6">
    <location>
        <begin position="177"/>
        <end position="195"/>
    </location>
</feature>
<keyword evidence="9" id="KW-1185">Reference proteome</keyword>
<feature type="transmembrane region" description="Helical" evidence="6">
    <location>
        <begin position="281"/>
        <end position="302"/>
    </location>
</feature>
<gene>
    <name evidence="8" type="ORF">AWC23_13055</name>
</gene>
<feature type="transmembrane region" description="Helical" evidence="6">
    <location>
        <begin position="405"/>
        <end position="424"/>
    </location>
</feature>
<dbReference type="InterPro" id="IPR020846">
    <property type="entry name" value="MFS_dom"/>
</dbReference>
<name>A0AAJ3NRD7_9MYCO</name>
<keyword evidence="5 6" id="KW-0472">Membrane</keyword>
<feature type="transmembrane region" description="Helical" evidence="6">
    <location>
        <begin position="436"/>
        <end position="453"/>
    </location>
</feature>
<feature type="domain" description="Major facilitator superfamily (MFS) profile" evidence="7">
    <location>
        <begin position="17"/>
        <end position="456"/>
    </location>
</feature>
<dbReference type="EMBL" id="LQPR01000028">
    <property type="protein sequence ID" value="ORW71815.1"/>
    <property type="molecule type" value="Genomic_DNA"/>
</dbReference>
<keyword evidence="2" id="KW-0813">Transport</keyword>
<evidence type="ECO:0000313" key="9">
    <source>
        <dbReference type="Proteomes" id="UP000193387"/>
    </source>
</evidence>
<reference evidence="8 9" key="1">
    <citation type="submission" date="2016-01" db="EMBL/GenBank/DDBJ databases">
        <title>The new phylogeny of the genus Mycobacterium.</title>
        <authorList>
            <person name="Tarcisio F."/>
            <person name="Conor M."/>
            <person name="Antonella G."/>
            <person name="Elisabetta G."/>
            <person name="Giulia F.S."/>
            <person name="Sara T."/>
            <person name="Anna F."/>
            <person name="Clotilde B."/>
            <person name="Roberto B."/>
            <person name="Veronica D.S."/>
            <person name="Fabio R."/>
            <person name="Monica P."/>
            <person name="Olivier J."/>
            <person name="Enrico T."/>
            <person name="Nicola S."/>
        </authorList>
    </citation>
    <scope>NUCLEOTIDE SEQUENCE [LARGE SCALE GENOMIC DNA]</scope>
    <source>
        <strain evidence="8 9">DSM 44616</strain>
    </source>
</reference>
<feature type="transmembrane region" description="Helical" evidence="6">
    <location>
        <begin position="241"/>
        <end position="260"/>
    </location>
</feature>
<evidence type="ECO:0000256" key="1">
    <source>
        <dbReference type="ARBA" id="ARBA00004429"/>
    </source>
</evidence>
<comment type="subcellular location">
    <subcellularLocation>
        <location evidence="1">Cell inner membrane</location>
        <topology evidence="1">Multi-pass membrane protein</topology>
    </subcellularLocation>
</comment>
<protein>
    <recommendedName>
        <fullName evidence="7">Major facilitator superfamily (MFS) profile domain-containing protein</fullName>
    </recommendedName>
</protein>
<keyword evidence="4 6" id="KW-1133">Transmembrane helix</keyword>
<dbReference type="GO" id="GO:0022857">
    <property type="term" value="F:transmembrane transporter activity"/>
    <property type="evidence" value="ECO:0007669"/>
    <property type="project" value="InterPro"/>
</dbReference>
<dbReference type="PANTHER" id="PTHR23501:SF191">
    <property type="entry name" value="VACUOLAR BASIC AMINO ACID TRANSPORTER 4"/>
    <property type="match status" value="1"/>
</dbReference>
<dbReference type="PANTHER" id="PTHR23501">
    <property type="entry name" value="MAJOR FACILITATOR SUPERFAMILY"/>
    <property type="match status" value="1"/>
</dbReference>
<dbReference type="Gene3D" id="1.20.1250.20">
    <property type="entry name" value="MFS general substrate transporter like domains"/>
    <property type="match status" value="1"/>
</dbReference>
<accession>A0AAJ3NRD7</accession>
<dbReference type="Gene3D" id="1.20.1720.10">
    <property type="entry name" value="Multidrug resistance protein D"/>
    <property type="match status" value="1"/>
</dbReference>
<organism evidence="8 9">
    <name type="scientific">Mycobacterium saskatchewanense</name>
    <dbReference type="NCBI Taxonomy" id="220927"/>
    <lineage>
        <taxon>Bacteria</taxon>
        <taxon>Bacillati</taxon>
        <taxon>Actinomycetota</taxon>
        <taxon>Actinomycetes</taxon>
        <taxon>Mycobacteriales</taxon>
        <taxon>Mycobacteriaceae</taxon>
        <taxon>Mycobacterium</taxon>
        <taxon>Mycobacterium simiae complex</taxon>
    </lineage>
</organism>